<dbReference type="GO" id="GO:0043022">
    <property type="term" value="F:ribosome binding"/>
    <property type="evidence" value="ECO:0007669"/>
    <property type="project" value="UniProtKB-UniRule"/>
</dbReference>
<gene>
    <name evidence="11" type="primary">uup</name>
    <name evidence="14" type="ordered locus">Deba_2029</name>
</gene>
<keyword evidence="2 11" id="KW-0677">Repeat</keyword>
<dbReference type="InterPro" id="IPR032524">
    <property type="entry name" value="ABC_tran_C"/>
</dbReference>
<dbReference type="Gene3D" id="1.10.287.380">
    <property type="entry name" value="Valyl-tRNA synthetase, C-terminal domain"/>
    <property type="match status" value="1"/>
</dbReference>
<dbReference type="InterPro" id="IPR032781">
    <property type="entry name" value="ABC_tran_Xtn"/>
</dbReference>
<dbReference type="InterPro" id="IPR037118">
    <property type="entry name" value="Val-tRNA_synth_C_sf"/>
</dbReference>
<dbReference type="CDD" id="cd03221">
    <property type="entry name" value="ABCF_EF-3"/>
    <property type="match status" value="2"/>
</dbReference>
<evidence type="ECO:0000256" key="6">
    <source>
        <dbReference type="ARBA" id="ARBA00022840"/>
    </source>
</evidence>
<keyword evidence="15" id="KW-1185">Reference proteome</keyword>
<dbReference type="HOGENOM" id="CLU_000604_36_0_7"/>
<evidence type="ECO:0000259" key="13">
    <source>
        <dbReference type="PROSITE" id="PS50893"/>
    </source>
</evidence>
<evidence type="ECO:0000256" key="7">
    <source>
        <dbReference type="ARBA" id="ARBA00023125"/>
    </source>
</evidence>
<keyword evidence="5 11" id="KW-0378">Hydrolase</keyword>
<feature type="binding site" evidence="11">
    <location>
        <begin position="36"/>
        <end position="43"/>
    </location>
    <ligand>
        <name>ATP</name>
        <dbReference type="ChEBI" id="CHEBI:30616"/>
        <label>1</label>
    </ligand>
</feature>
<evidence type="ECO:0000256" key="12">
    <source>
        <dbReference type="SAM" id="MobiDB-lite"/>
    </source>
</evidence>
<dbReference type="HAMAP" id="MF_00848">
    <property type="entry name" value="Uup"/>
    <property type="match status" value="1"/>
</dbReference>
<dbReference type="GO" id="GO:0016887">
    <property type="term" value="F:ATP hydrolysis activity"/>
    <property type="evidence" value="ECO:0007669"/>
    <property type="project" value="UniProtKB-UniRule"/>
</dbReference>
<keyword evidence="3 11" id="KW-0547">Nucleotide-binding</keyword>
<organism evidence="14 15">
    <name type="scientific">Desulfarculus baarsii (strain ATCC 33931 / DSM 2075 / LMG 7858 / VKM B-1802 / 2st14)</name>
    <dbReference type="NCBI Taxonomy" id="644282"/>
    <lineage>
        <taxon>Bacteria</taxon>
        <taxon>Pseudomonadati</taxon>
        <taxon>Thermodesulfobacteriota</taxon>
        <taxon>Desulfarculia</taxon>
        <taxon>Desulfarculales</taxon>
        <taxon>Desulfarculaceae</taxon>
        <taxon>Desulfarculus</taxon>
    </lineage>
</organism>
<dbReference type="PROSITE" id="PS00211">
    <property type="entry name" value="ABC_TRANSPORTER_1"/>
    <property type="match status" value="1"/>
</dbReference>
<accession>E1QI77</accession>
<evidence type="ECO:0000256" key="2">
    <source>
        <dbReference type="ARBA" id="ARBA00022737"/>
    </source>
</evidence>
<name>E1QI77_DESB2</name>
<feature type="binding site" evidence="11">
    <location>
        <begin position="336"/>
        <end position="343"/>
    </location>
    <ligand>
        <name>ATP</name>
        <dbReference type="ChEBI" id="CHEBI:30616"/>
        <label>2</label>
    </ligand>
</feature>
<dbReference type="Gene3D" id="3.40.50.300">
    <property type="entry name" value="P-loop containing nucleotide triphosphate hydrolases"/>
    <property type="match status" value="2"/>
</dbReference>
<evidence type="ECO:0000256" key="9">
    <source>
        <dbReference type="ARBA" id="ARBA00049360"/>
    </source>
</evidence>
<sequence>MALINLFNVGLAFGGPKLLDQISFLVRPGERVCLVGRNGAGKSSLLKILAGQLAPEHGEVSREVGLRCAYLPQNVPMGLQGSVYEVVAAGLGEPGRVLADLRRGRAASAGHDDQELWRLDHQLAAVLDRLGLDGEAAMESLSGGLKRRALLARALAAQPELLLLDEPTNHLDIDSIVWLENFLAGRDGAMVFVSHDRAFARNLATRTVELDRGRLLDWNCSYDEFVQRREDALQNESERQARFDKKMAQEEQWLRRGVKARRTRDEGRVRRLMAMRAERAQRREALGSARLRAQEAGLSGKVVAELKDVSFGYGERPLIKGCNALIMRGDKVGVIGPNGSGKTTLLRLILGQLAPQSGQIILGANLEPAYFDQMRQEIDGDKSVRDNLVEGHDSLIINGNQRHVISYLQDFLFTPDRAHSPARVLSGGERNRLLLAKLFARPANLLVLDEPTNDLDGDTLELLEHLLVEFAGTVLLVSHDRQFINNTVSCILALEGDGVAREYVGGYDDWLAQRPVESEPAAAPKEPKAKRQRPRAEQPRRLSFKQRQELEALPARIEELERRQAAIQARLSDPEFYASAAKEAVGLAAELAELEAQLEAAYDAWADLERLAEETAGD</sequence>
<dbReference type="Pfam" id="PF16326">
    <property type="entry name" value="ABC_tran_CTD"/>
    <property type="match status" value="1"/>
</dbReference>
<dbReference type="InterPro" id="IPR027417">
    <property type="entry name" value="P-loop_NTPase"/>
</dbReference>
<evidence type="ECO:0000313" key="15">
    <source>
        <dbReference type="Proteomes" id="UP000009047"/>
    </source>
</evidence>
<evidence type="ECO:0000256" key="10">
    <source>
        <dbReference type="ARBA" id="ARBA00061478"/>
    </source>
</evidence>
<evidence type="ECO:0000256" key="11">
    <source>
        <dbReference type="HAMAP-Rule" id="MF_00848"/>
    </source>
</evidence>
<dbReference type="InterPro" id="IPR003439">
    <property type="entry name" value="ABC_transporter-like_ATP-bd"/>
</dbReference>
<keyword evidence="1 11" id="KW-0963">Cytoplasm</keyword>
<keyword evidence="6 11" id="KW-0067">ATP-binding</keyword>
<dbReference type="SUPFAM" id="SSF52540">
    <property type="entry name" value="P-loop containing nucleoside triphosphate hydrolases"/>
    <property type="match status" value="2"/>
</dbReference>
<evidence type="ECO:0000256" key="5">
    <source>
        <dbReference type="ARBA" id="ARBA00022801"/>
    </source>
</evidence>
<dbReference type="KEGG" id="dbr:Deba_2029"/>
<dbReference type="EMBL" id="CP002085">
    <property type="protein sequence ID" value="ADK85394.1"/>
    <property type="molecule type" value="Genomic_DNA"/>
</dbReference>
<dbReference type="PROSITE" id="PS50893">
    <property type="entry name" value="ABC_TRANSPORTER_2"/>
    <property type="match status" value="2"/>
</dbReference>
<dbReference type="InterPro" id="IPR017871">
    <property type="entry name" value="ABC_transporter-like_CS"/>
</dbReference>
<dbReference type="OrthoDB" id="9762369at2"/>
<dbReference type="STRING" id="644282.Deba_2029"/>
<dbReference type="InterPro" id="IPR043686">
    <property type="entry name" value="Uup"/>
</dbReference>
<evidence type="ECO:0000256" key="8">
    <source>
        <dbReference type="ARBA" id="ARBA00023204"/>
    </source>
</evidence>
<proteinExistence type="inferred from homology"/>
<keyword evidence="4 11" id="KW-0227">DNA damage</keyword>
<dbReference type="InterPro" id="IPR003593">
    <property type="entry name" value="AAA+_ATPase"/>
</dbReference>
<comment type="subcellular location">
    <subcellularLocation>
        <location evidence="11">Cytoplasm</location>
    </subcellularLocation>
    <text evidence="11">Associates with ribosomes.</text>
</comment>
<evidence type="ECO:0000256" key="1">
    <source>
        <dbReference type="ARBA" id="ARBA00022490"/>
    </source>
</evidence>
<dbReference type="AlphaFoldDB" id="E1QI77"/>
<feature type="coiled-coil region" evidence="11">
    <location>
        <begin position="550"/>
        <end position="611"/>
    </location>
</feature>
<comment type="catalytic activity">
    <reaction evidence="9 11">
        <text>ATP + H2O = ADP + phosphate + H(+)</text>
        <dbReference type="Rhea" id="RHEA:13065"/>
        <dbReference type="ChEBI" id="CHEBI:15377"/>
        <dbReference type="ChEBI" id="CHEBI:15378"/>
        <dbReference type="ChEBI" id="CHEBI:30616"/>
        <dbReference type="ChEBI" id="CHEBI:43474"/>
        <dbReference type="ChEBI" id="CHEBI:456216"/>
    </reaction>
</comment>
<dbReference type="Proteomes" id="UP000009047">
    <property type="component" value="Chromosome"/>
</dbReference>
<dbReference type="FunFam" id="3.40.50.300:FF:000309">
    <property type="entry name" value="ABC transporter ATP-binding protein"/>
    <property type="match status" value="1"/>
</dbReference>
<evidence type="ECO:0000313" key="14">
    <source>
        <dbReference type="EMBL" id="ADK85394.1"/>
    </source>
</evidence>
<dbReference type="SMART" id="SM00382">
    <property type="entry name" value="AAA"/>
    <property type="match status" value="2"/>
</dbReference>
<dbReference type="Pfam" id="PF12848">
    <property type="entry name" value="ABC_tran_Xtn"/>
    <property type="match status" value="1"/>
</dbReference>
<dbReference type="PANTHER" id="PTHR42855">
    <property type="entry name" value="ABC TRANSPORTER ATP-BINDING SUBUNIT"/>
    <property type="match status" value="1"/>
</dbReference>
<dbReference type="GO" id="GO:0005737">
    <property type="term" value="C:cytoplasm"/>
    <property type="evidence" value="ECO:0007669"/>
    <property type="project" value="UniProtKB-SubCell"/>
</dbReference>
<dbReference type="GO" id="GO:0003677">
    <property type="term" value="F:DNA binding"/>
    <property type="evidence" value="ECO:0007669"/>
    <property type="project" value="UniProtKB-UniRule"/>
</dbReference>
<dbReference type="RefSeq" id="WP_013258835.1">
    <property type="nucleotide sequence ID" value="NC_014365.1"/>
</dbReference>
<evidence type="ECO:0000256" key="4">
    <source>
        <dbReference type="ARBA" id="ARBA00022763"/>
    </source>
</evidence>
<keyword evidence="11" id="KW-0175">Coiled coil</keyword>
<dbReference type="EC" id="3.6.1.-" evidence="11"/>
<dbReference type="GO" id="GO:0006281">
    <property type="term" value="P:DNA repair"/>
    <property type="evidence" value="ECO:0007669"/>
    <property type="project" value="UniProtKB-KW"/>
</dbReference>
<dbReference type="Pfam" id="PF00005">
    <property type="entry name" value="ABC_tran"/>
    <property type="match status" value="2"/>
</dbReference>
<feature type="region of interest" description="Disordered" evidence="12">
    <location>
        <begin position="518"/>
        <end position="541"/>
    </location>
</feature>
<evidence type="ECO:0000256" key="3">
    <source>
        <dbReference type="ARBA" id="ARBA00022741"/>
    </source>
</evidence>
<keyword evidence="7 11" id="KW-0238">DNA-binding</keyword>
<feature type="domain" description="ABC transporter" evidence="13">
    <location>
        <begin position="4"/>
        <end position="237"/>
    </location>
</feature>
<dbReference type="PANTHER" id="PTHR42855:SF1">
    <property type="entry name" value="ABC TRANSPORTER DOMAIN-CONTAINING PROTEIN"/>
    <property type="match status" value="1"/>
</dbReference>
<comment type="similarity">
    <text evidence="10 11">Belongs to the ABC transporter superfamily. ABCF family. Uup subfamily.</text>
</comment>
<reference evidence="14 15" key="1">
    <citation type="journal article" date="2010" name="Stand. Genomic Sci.">
        <title>Complete genome sequence of Desulfarculus baarsii type strain (2st14).</title>
        <authorList>
            <person name="Sun H."/>
            <person name="Spring S."/>
            <person name="Lapidus A."/>
            <person name="Davenport K."/>
            <person name="Del Rio T.G."/>
            <person name="Tice H."/>
            <person name="Nolan M."/>
            <person name="Copeland A."/>
            <person name="Cheng J.F."/>
            <person name="Lucas S."/>
            <person name="Tapia R."/>
            <person name="Goodwin L."/>
            <person name="Pitluck S."/>
            <person name="Ivanova N."/>
            <person name="Pagani I."/>
            <person name="Mavromatis K."/>
            <person name="Ovchinnikova G."/>
            <person name="Pati A."/>
            <person name="Chen A."/>
            <person name="Palaniappan K."/>
            <person name="Hauser L."/>
            <person name="Chang Y.J."/>
            <person name="Jeffries C.D."/>
            <person name="Detter J.C."/>
            <person name="Han C."/>
            <person name="Rohde M."/>
            <person name="Brambilla E."/>
            <person name="Goker M."/>
            <person name="Woyke T."/>
            <person name="Bristow J."/>
            <person name="Eisen J.A."/>
            <person name="Markowitz V."/>
            <person name="Hugenholtz P."/>
            <person name="Kyrpides N.C."/>
            <person name="Klenk H.P."/>
            <person name="Land M."/>
        </authorList>
    </citation>
    <scope>NUCLEOTIDE SEQUENCE [LARGE SCALE GENOMIC DNA]</scope>
    <source>
        <strain evidence="15">ATCC 33931 / DSM 2075 / LMG 7858 / VKM B-1802 / 2st14</strain>
    </source>
</reference>
<dbReference type="GO" id="GO:0005524">
    <property type="term" value="F:ATP binding"/>
    <property type="evidence" value="ECO:0007669"/>
    <property type="project" value="UniProtKB-UniRule"/>
</dbReference>
<keyword evidence="8 11" id="KW-0234">DNA repair</keyword>
<feature type="domain" description="ABC transporter" evidence="13">
    <location>
        <begin position="304"/>
        <end position="521"/>
    </location>
</feature>
<protein>
    <recommendedName>
        <fullName evidence="11">ATP-binding protein Uup</fullName>
        <ecNumber evidence="11">3.6.1.-</ecNumber>
    </recommendedName>
</protein>
<comment type="function">
    <text evidence="11">Probably plays a role in ribosome assembly or function. May be involved in resolution of branched DNA intermediates that result from template switching in postreplication gaps. Binds DNA and has ATPase activity.</text>
</comment>
<feature type="compositionally biased region" description="Basic and acidic residues" evidence="12">
    <location>
        <begin position="525"/>
        <end position="541"/>
    </location>
</feature>
<dbReference type="FunFam" id="3.40.50.300:FF:000011">
    <property type="entry name" value="Putative ABC transporter ATP-binding component"/>
    <property type="match status" value="1"/>
</dbReference>
<dbReference type="eggNOG" id="COG0488">
    <property type="taxonomic scope" value="Bacteria"/>
</dbReference>
<dbReference type="InterPro" id="IPR051309">
    <property type="entry name" value="ABCF_ATPase"/>
</dbReference>